<evidence type="ECO:0000256" key="2">
    <source>
        <dbReference type="ARBA" id="ARBA00004752"/>
    </source>
</evidence>
<dbReference type="InterPro" id="IPR018044">
    <property type="entry name" value="Peptidase_S11"/>
</dbReference>
<gene>
    <name evidence="18" type="ORF">EVA99_03195</name>
</gene>
<evidence type="ECO:0000313" key="18">
    <source>
        <dbReference type="EMBL" id="RZO23786.1"/>
    </source>
</evidence>
<keyword evidence="11" id="KW-0961">Cell wall biogenesis/degradation</keyword>
<evidence type="ECO:0000256" key="11">
    <source>
        <dbReference type="ARBA" id="ARBA00023316"/>
    </source>
</evidence>
<evidence type="ECO:0000256" key="14">
    <source>
        <dbReference type="PIRSR" id="PIRSR618044-2"/>
    </source>
</evidence>
<comment type="pathway">
    <text evidence="2">Cell wall biogenesis; peptidoglycan biosynthesis.</text>
</comment>
<dbReference type="GO" id="GO:0006508">
    <property type="term" value="P:proteolysis"/>
    <property type="evidence" value="ECO:0007669"/>
    <property type="project" value="UniProtKB-KW"/>
</dbReference>
<keyword evidence="5 18" id="KW-0121">Carboxypeptidase</keyword>
<dbReference type="GO" id="GO:0071555">
    <property type="term" value="P:cell wall organization"/>
    <property type="evidence" value="ECO:0007669"/>
    <property type="project" value="UniProtKB-KW"/>
</dbReference>
<evidence type="ECO:0000256" key="1">
    <source>
        <dbReference type="ARBA" id="ARBA00003217"/>
    </source>
</evidence>
<evidence type="ECO:0000256" key="13">
    <source>
        <dbReference type="PIRSR" id="PIRSR618044-1"/>
    </source>
</evidence>
<organism evidence="18 19">
    <name type="scientific">SAR86 cluster bacterium</name>
    <dbReference type="NCBI Taxonomy" id="2030880"/>
    <lineage>
        <taxon>Bacteria</taxon>
        <taxon>Pseudomonadati</taxon>
        <taxon>Pseudomonadota</taxon>
        <taxon>Gammaproteobacteria</taxon>
        <taxon>SAR86 cluster</taxon>
    </lineage>
</organism>
<evidence type="ECO:0000256" key="7">
    <source>
        <dbReference type="ARBA" id="ARBA00022729"/>
    </source>
</evidence>
<feature type="chain" id="PRO_5022092680" description="serine-type D-Ala-D-Ala carboxypeptidase" evidence="16">
    <location>
        <begin position="19"/>
        <end position="377"/>
    </location>
</feature>
<keyword evidence="10" id="KW-0573">Peptidoglycan synthesis</keyword>
<dbReference type="InterPro" id="IPR012907">
    <property type="entry name" value="Peptidase_S11_C"/>
</dbReference>
<evidence type="ECO:0000256" key="8">
    <source>
        <dbReference type="ARBA" id="ARBA00022801"/>
    </source>
</evidence>
<name>A0A520MRD3_9GAMM</name>
<dbReference type="Pfam" id="PF07943">
    <property type="entry name" value="PBP5_C"/>
    <property type="match status" value="1"/>
</dbReference>
<dbReference type="SUPFAM" id="SSF69189">
    <property type="entry name" value="Penicillin-binding protein associated domain"/>
    <property type="match status" value="1"/>
</dbReference>
<comment type="function">
    <text evidence="1">Removes C-terminal D-alanyl residues from sugar-peptide cell wall precursors.</text>
</comment>
<dbReference type="PRINTS" id="PR00725">
    <property type="entry name" value="DADACBPTASE1"/>
</dbReference>
<evidence type="ECO:0000256" key="10">
    <source>
        <dbReference type="ARBA" id="ARBA00022984"/>
    </source>
</evidence>
<evidence type="ECO:0000256" key="4">
    <source>
        <dbReference type="ARBA" id="ARBA00012448"/>
    </source>
</evidence>
<dbReference type="EC" id="3.4.16.4" evidence="4"/>
<dbReference type="PANTHER" id="PTHR21581:SF6">
    <property type="entry name" value="TRAFFICKING PROTEIN PARTICLE COMPLEX SUBUNIT 12"/>
    <property type="match status" value="1"/>
</dbReference>
<keyword evidence="8" id="KW-0378">Hydrolase</keyword>
<comment type="catalytic activity">
    <reaction evidence="12">
        <text>Preferential cleavage: (Ac)2-L-Lys-D-Ala-|-D-Ala. Also transpeptidation of peptidyl-alanyl moieties that are N-acyl substituents of D-alanine.</text>
        <dbReference type="EC" id="3.4.16.4"/>
    </reaction>
</comment>
<evidence type="ECO:0000313" key="19">
    <source>
        <dbReference type="Proteomes" id="UP000320146"/>
    </source>
</evidence>
<dbReference type="SMART" id="SM00936">
    <property type="entry name" value="PBP5_C"/>
    <property type="match status" value="1"/>
</dbReference>
<evidence type="ECO:0000256" key="16">
    <source>
        <dbReference type="SAM" id="SignalP"/>
    </source>
</evidence>
<keyword evidence="9" id="KW-0133">Cell shape</keyword>
<evidence type="ECO:0000256" key="3">
    <source>
        <dbReference type="ARBA" id="ARBA00007164"/>
    </source>
</evidence>
<feature type="binding site" evidence="14">
    <location>
        <position position="217"/>
    </location>
    <ligand>
        <name>substrate</name>
    </ligand>
</feature>
<dbReference type="GO" id="GO:0008360">
    <property type="term" value="P:regulation of cell shape"/>
    <property type="evidence" value="ECO:0007669"/>
    <property type="project" value="UniProtKB-KW"/>
</dbReference>
<dbReference type="InterPro" id="IPR037167">
    <property type="entry name" value="Peptidase_S11_C_sf"/>
</dbReference>
<proteinExistence type="inferred from homology"/>
<dbReference type="GO" id="GO:0009252">
    <property type="term" value="P:peptidoglycan biosynthetic process"/>
    <property type="evidence" value="ECO:0007669"/>
    <property type="project" value="UniProtKB-UniPathway"/>
</dbReference>
<evidence type="ECO:0000256" key="6">
    <source>
        <dbReference type="ARBA" id="ARBA00022670"/>
    </source>
</evidence>
<dbReference type="InterPro" id="IPR012338">
    <property type="entry name" value="Beta-lactam/transpept-like"/>
</dbReference>
<reference evidence="18 19" key="1">
    <citation type="submission" date="2019-02" db="EMBL/GenBank/DDBJ databases">
        <title>Prokaryotic population dynamics and viral predation in marine succession experiment using metagenomics: the confinement effect.</title>
        <authorList>
            <person name="Haro-Moreno J.M."/>
            <person name="Rodriguez-Valera F."/>
            <person name="Lopez-Perez M."/>
        </authorList>
    </citation>
    <scope>NUCLEOTIDE SEQUENCE [LARGE SCALE GENOMIC DNA]</scope>
    <source>
        <strain evidence="18">MED-G166</strain>
    </source>
</reference>
<keyword evidence="7 16" id="KW-0732">Signal</keyword>
<evidence type="ECO:0000256" key="15">
    <source>
        <dbReference type="RuleBase" id="RU004016"/>
    </source>
</evidence>
<evidence type="ECO:0000256" key="9">
    <source>
        <dbReference type="ARBA" id="ARBA00022960"/>
    </source>
</evidence>
<keyword evidence="6" id="KW-0645">Protease</keyword>
<dbReference type="InterPro" id="IPR001967">
    <property type="entry name" value="Peptidase_S11_N"/>
</dbReference>
<evidence type="ECO:0000256" key="5">
    <source>
        <dbReference type="ARBA" id="ARBA00022645"/>
    </source>
</evidence>
<dbReference type="EMBL" id="SHBL01000025">
    <property type="protein sequence ID" value="RZO23786.1"/>
    <property type="molecule type" value="Genomic_DNA"/>
</dbReference>
<feature type="active site" description="Proton acceptor" evidence="13">
    <location>
        <position position="58"/>
    </location>
</feature>
<feature type="active site" evidence="13">
    <location>
        <position position="115"/>
    </location>
</feature>
<dbReference type="UniPathway" id="UPA00219"/>
<dbReference type="Proteomes" id="UP000320146">
    <property type="component" value="Unassembled WGS sequence"/>
</dbReference>
<dbReference type="SUPFAM" id="SSF56601">
    <property type="entry name" value="beta-lactamase/transpeptidase-like"/>
    <property type="match status" value="1"/>
</dbReference>
<sequence length="377" mass="41716">MNKLKINLLLGLAFFASAAIPNPPDLGVGSYVLYEPTTKKVLVSFNADEPVQPASLTKLMTSYVVADYIKEDFISLDDAPKISIKAWKTEGSRMFIREGKKVPVSELIKGMIIQSGNDASVALAEHVAGSEENFAYLMNGYATELGMENTSFNNATGLPDPLNVTSAFDLALLTSALINEFPEHYKLYSEKTYTYAGIKQPNRNRLLWRSDIFDGAKTGYHSQAGYCLVGSAIRGDMRLVAVVLGSENDKRFNDVSALMDYGYRYFITEKLFSESEAIKDLQVVAGVSDSVSIGLKEDIILTLQKNKRDNLSFEVSAGSQILAPINAFDKAGTLKVIDDENNVIVETDLVYLDSVEELGFFQRLIAILWNWIKSLFN</sequence>
<dbReference type="Gene3D" id="2.60.410.10">
    <property type="entry name" value="D-Ala-D-Ala carboxypeptidase, C-terminal domain"/>
    <property type="match status" value="1"/>
</dbReference>
<evidence type="ECO:0000259" key="17">
    <source>
        <dbReference type="SMART" id="SM00936"/>
    </source>
</evidence>
<comment type="similarity">
    <text evidence="3 15">Belongs to the peptidase S11 family.</text>
</comment>
<dbReference type="InterPro" id="IPR015956">
    <property type="entry name" value="Peniciliin-bd_prot_C_sf"/>
</dbReference>
<dbReference type="GO" id="GO:0009002">
    <property type="term" value="F:serine-type D-Ala-D-Ala carboxypeptidase activity"/>
    <property type="evidence" value="ECO:0007669"/>
    <property type="project" value="UniProtKB-EC"/>
</dbReference>
<accession>A0A520MRD3</accession>
<evidence type="ECO:0000256" key="12">
    <source>
        <dbReference type="ARBA" id="ARBA00034000"/>
    </source>
</evidence>
<dbReference type="PANTHER" id="PTHR21581">
    <property type="entry name" value="D-ALANYL-D-ALANINE CARBOXYPEPTIDASE"/>
    <property type="match status" value="1"/>
</dbReference>
<feature type="signal peptide" evidence="16">
    <location>
        <begin position="1"/>
        <end position="18"/>
    </location>
</feature>
<feature type="active site" description="Acyl-ester intermediate" evidence="13">
    <location>
        <position position="55"/>
    </location>
</feature>
<comment type="caution">
    <text evidence="18">The sequence shown here is derived from an EMBL/GenBank/DDBJ whole genome shotgun (WGS) entry which is preliminary data.</text>
</comment>
<protein>
    <recommendedName>
        <fullName evidence="4">serine-type D-Ala-D-Ala carboxypeptidase</fullName>
        <ecNumber evidence="4">3.4.16.4</ecNumber>
    </recommendedName>
</protein>
<dbReference type="AlphaFoldDB" id="A0A520MRD3"/>
<feature type="domain" description="Peptidase S11 D-Ala-D-Ala carboxypeptidase A C-terminal" evidence="17">
    <location>
        <begin position="266"/>
        <end position="357"/>
    </location>
</feature>
<dbReference type="Gene3D" id="3.40.710.10">
    <property type="entry name" value="DD-peptidase/beta-lactamase superfamily"/>
    <property type="match status" value="1"/>
</dbReference>
<dbReference type="Pfam" id="PF00768">
    <property type="entry name" value="Peptidase_S11"/>
    <property type="match status" value="1"/>
</dbReference>